<dbReference type="InterPro" id="IPR052336">
    <property type="entry name" value="MlaD_Phospholipid_Transporter"/>
</dbReference>
<organism evidence="3 4">
    <name type="scientific">Haloechinothrix salitolerans</name>
    <dbReference type="NCBI Taxonomy" id="926830"/>
    <lineage>
        <taxon>Bacteria</taxon>
        <taxon>Bacillati</taxon>
        <taxon>Actinomycetota</taxon>
        <taxon>Actinomycetes</taxon>
        <taxon>Pseudonocardiales</taxon>
        <taxon>Pseudonocardiaceae</taxon>
        <taxon>Haloechinothrix</taxon>
    </lineage>
</organism>
<feature type="compositionally biased region" description="Gly residues" evidence="1">
    <location>
        <begin position="424"/>
        <end position="433"/>
    </location>
</feature>
<evidence type="ECO:0000259" key="2">
    <source>
        <dbReference type="Pfam" id="PF02470"/>
    </source>
</evidence>
<comment type="caution">
    <text evidence="3">The sequence shown here is derived from an EMBL/GenBank/DDBJ whole genome shotgun (WGS) entry which is preliminary data.</text>
</comment>
<protein>
    <submittedName>
        <fullName evidence="3">MlaD family protein</fullName>
    </submittedName>
</protein>
<sequence length="433" mass="44632">MGTVLSTSGDDDTLHLVAEFADASPLLVGNDVKLSGVAVGKTVSMDVVDGVARVGLELNRTALPVHQDARATIRPVSLLGERFVDLDRGSPGAPVLTDGDVIRQENTGQNVGLDQVLNSLDGRTSDALAALVTTLGVGMKGNGKQLDAAVRKLAPAMANTDRLAKVLNEHNDLLNRLVSDAVPVAKALASGNGKTMDRLVAKAHDLLQTTAANQQQMDASLAEMPETVRVVRGTLADLTRAANATSPTLAELRPVTDTLTELSTELNRFSTAANGALAAANPLLEKANTMVEKAAPVAASLRKAGPDMKAVAKSGAPIVKHLSVKFDDVVKAIRNWALTTNGRDGLSHYFRGLAVVTPESLTGLIPQQTVPGTKAAGKKPDSPQPALPTLPGIGADGKPLSGLLSAEPTDDGGVTGLSKKQEGGLLGSLLGGN</sequence>
<feature type="domain" description="Mce/MlaD" evidence="2">
    <location>
        <begin position="13"/>
        <end position="89"/>
    </location>
</feature>
<reference evidence="4" key="1">
    <citation type="journal article" date="2019" name="Int. J. Syst. Evol. Microbiol.">
        <title>The Global Catalogue of Microorganisms (GCM) 10K type strain sequencing project: providing services to taxonomists for standard genome sequencing and annotation.</title>
        <authorList>
            <consortium name="The Broad Institute Genomics Platform"/>
            <consortium name="The Broad Institute Genome Sequencing Center for Infectious Disease"/>
            <person name="Wu L."/>
            <person name="Ma J."/>
        </authorList>
    </citation>
    <scope>NUCLEOTIDE SEQUENCE [LARGE SCALE GENOMIC DNA]</scope>
    <source>
        <strain evidence="4">KCTC 32255</strain>
    </source>
</reference>
<gene>
    <name evidence="3" type="ORF">ACFQGD_07955</name>
</gene>
<proteinExistence type="predicted"/>
<evidence type="ECO:0000313" key="4">
    <source>
        <dbReference type="Proteomes" id="UP001596337"/>
    </source>
</evidence>
<accession>A0ABW2BXX2</accession>
<dbReference type="PANTHER" id="PTHR33371">
    <property type="entry name" value="INTERMEMBRANE PHOSPHOLIPID TRANSPORT SYSTEM BINDING PROTEIN MLAD-RELATED"/>
    <property type="match status" value="1"/>
</dbReference>
<name>A0ABW2BXX2_9PSEU</name>
<dbReference type="EMBL" id="JBHSXX010000001">
    <property type="protein sequence ID" value="MFC6867078.1"/>
    <property type="molecule type" value="Genomic_DNA"/>
</dbReference>
<evidence type="ECO:0000256" key="1">
    <source>
        <dbReference type="SAM" id="MobiDB-lite"/>
    </source>
</evidence>
<dbReference type="Pfam" id="PF02470">
    <property type="entry name" value="MlaD"/>
    <property type="match status" value="1"/>
</dbReference>
<dbReference type="RefSeq" id="WP_345394489.1">
    <property type="nucleotide sequence ID" value="NZ_BAABLA010000022.1"/>
</dbReference>
<dbReference type="InterPro" id="IPR003399">
    <property type="entry name" value="Mce/MlaD"/>
</dbReference>
<dbReference type="PANTHER" id="PTHR33371:SF16">
    <property type="entry name" value="MCE-FAMILY PROTEIN MCE3F"/>
    <property type="match status" value="1"/>
</dbReference>
<evidence type="ECO:0000313" key="3">
    <source>
        <dbReference type="EMBL" id="MFC6867078.1"/>
    </source>
</evidence>
<keyword evidence="4" id="KW-1185">Reference proteome</keyword>
<dbReference type="Proteomes" id="UP001596337">
    <property type="component" value="Unassembled WGS sequence"/>
</dbReference>
<feature type="region of interest" description="Disordered" evidence="1">
    <location>
        <begin position="365"/>
        <end position="433"/>
    </location>
</feature>